<reference evidence="1 2" key="1">
    <citation type="submission" date="2017-08" db="EMBL/GenBank/DDBJ databases">
        <title>Infants hospitalized years apart are colonized by the same room-sourced microbial strains.</title>
        <authorList>
            <person name="Brooks B."/>
            <person name="Olm M.R."/>
            <person name="Firek B.A."/>
            <person name="Baker R."/>
            <person name="Thomas B.C."/>
            <person name="Morowitz M.J."/>
            <person name="Banfield J.F."/>
        </authorList>
    </citation>
    <scope>NUCLEOTIDE SEQUENCE [LARGE SCALE GENOMIC DNA]</scope>
    <source>
        <strain evidence="1">S2_012_000_R2_81</strain>
    </source>
</reference>
<organism evidence="1 2">
    <name type="scientific">Roseateles depolymerans</name>
    <dbReference type="NCBI Taxonomy" id="76731"/>
    <lineage>
        <taxon>Bacteria</taxon>
        <taxon>Pseudomonadati</taxon>
        <taxon>Pseudomonadota</taxon>
        <taxon>Betaproteobacteria</taxon>
        <taxon>Burkholderiales</taxon>
        <taxon>Sphaerotilaceae</taxon>
        <taxon>Roseateles</taxon>
    </lineage>
</organism>
<dbReference type="Proteomes" id="UP000249633">
    <property type="component" value="Unassembled WGS sequence"/>
</dbReference>
<evidence type="ECO:0000313" key="2">
    <source>
        <dbReference type="Proteomes" id="UP000249633"/>
    </source>
</evidence>
<name>A0A2W5DR88_9BURK</name>
<dbReference type="AlphaFoldDB" id="A0A2W5DR88"/>
<gene>
    <name evidence="1" type="ORF">DI603_05735</name>
</gene>
<sequence>MTSISSLAGSVRPQLLSVAETLGPPTSNKPALTLNLPGAGVSASISLEGLNALAASARGAVQTVKHDVNQVIDGAQAGLTAIGHQLDAGVTEVSNALSSAADAVGDVVGYGATAVSVALDALA</sequence>
<accession>A0A2W5DR88</accession>
<evidence type="ECO:0000313" key="1">
    <source>
        <dbReference type="EMBL" id="PZP34455.1"/>
    </source>
</evidence>
<dbReference type="EMBL" id="QFOD01000004">
    <property type="protein sequence ID" value="PZP34455.1"/>
    <property type="molecule type" value="Genomic_DNA"/>
</dbReference>
<proteinExistence type="predicted"/>
<comment type="caution">
    <text evidence="1">The sequence shown here is derived from an EMBL/GenBank/DDBJ whole genome shotgun (WGS) entry which is preliminary data.</text>
</comment>
<protein>
    <submittedName>
        <fullName evidence="1">Uncharacterized protein</fullName>
    </submittedName>
</protein>